<evidence type="ECO:0000313" key="3">
    <source>
        <dbReference type="Proteomes" id="UP000500857"/>
    </source>
</evidence>
<reference evidence="2 3" key="1">
    <citation type="submission" date="2020-04" db="EMBL/GenBank/DDBJ databases">
        <authorList>
            <person name="Basu S."/>
            <person name="Maruthanayagam V."/>
            <person name="Chakraborty S."/>
            <person name="Pramanik A."/>
            <person name="Mukherjee J."/>
            <person name="Brink B."/>
        </authorList>
    </citation>
    <scope>NUCLEOTIDE SEQUENCE [LARGE SCALE GENOMIC DNA]</scope>
    <source>
        <strain evidence="2 3">AP17</strain>
    </source>
</reference>
<proteinExistence type="predicted"/>
<dbReference type="Proteomes" id="UP000500857">
    <property type="component" value="Chromosome"/>
</dbReference>
<sequence length="196" mass="21886">MKSNFLRILVLFLIGHVSSTKEVGASTNLQLLSRQSCYNCDSIAPKGSQIKTIKPGMFLKNGLMYRYLEDLKLDNSMKTELEIQGEEFYGFELNDIEFVKINLTDSQNVENQCVEEEKIKVKEAETVLDDGENNNSVVETMGIRINIDPTPIHRVSGGSRSPTMNCFRDNGRNNNHSLPSSERGATPIPRVGGGTR</sequence>
<name>A0A6H1U1B6_9CYAN</name>
<evidence type="ECO:0000256" key="1">
    <source>
        <dbReference type="SAM" id="MobiDB-lite"/>
    </source>
</evidence>
<gene>
    <name evidence="2" type="ORF">HCG48_13155</name>
</gene>
<protein>
    <submittedName>
        <fullName evidence="2">Uncharacterized protein</fullName>
    </submittedName>
</protein>
<accession>A0A6H1U1B6</accession>
<dbReference type="RefSeq" id="WP_168569562.1">
    <property type="nucleotide sequence ID" value="NZ_CP051167.1"/>
</dbReference>
<dbReference type="AlphaFoldDB" id="A0A6H1U1B6"/>
<keyword evidence="3" id="KW-1185">Reference proteome</keyword>
<dbReference type="EMBL" id="CP051167">
    <property type="protein sequence ID" value="QIZ71409.1"/>
    <property type="molecule type" value="Genomic_DNA"/>
</dbReference>
<evidence type="ECO:0000313" key="2">
    <source>
        <dbReference type="EMBL" id="QIZ71409.1"/>
    </source>
</evidence>
<dbReference type="KEGG" id="oxy:HCG48_13155"/>
<organism evidence="2 3">
    <name type="scientific">Oxynema aestuarii AP17</name>
    <dbReference type="NCBI Taxonomy" id="2064643"/>
    <lineage>
        <taxon>Bacteria</taxon>
        <taxon>Bacillati</taxon>
        <taxon>Cyanobacteriota</taxon>
        <taxon>Cyanophyceae</taxon>
        <taxon>Oscillatoriophycideae</taxon>
        <taxon>Oscillatoriales</taxon>
        <taxon>Oscillatoriaceae</taxon>
        <taxon>Oxynema</taxon>
        <taxon>Oxynema aestuarii</taxon>
    </lineage>
</organism>
<feature type="region of interest" description="Disordered" evidence="1">
    <location>
        <begin position="149"/>
        <end position="196"/>
    </location>
</feature>